<accession>A0A9E7CXI0</accession>
<reference evidence="3" key="1">
    <citation type="journal article" date="2022" name="G3 (Bethesda)">
        <title>Unveiling the complete genome sequence of Alicyclobacillus acidoterrestris DSM 3922T, a taint-producing strain.</title>
        <authorList>
            <person name="Leonardo I.C."/>
            <person name="Barreto Crespo M.T."/>
            <person name="Gaspar F.B."/>
        </authorList>
    </citation>
    <scope>NUCLEOTIDE SEQUENCE [LARGE SCALE GENOMIC DNA]</scope>
    <source>
        <strain evidence="3">DSM 3922</strain>
    </source>
</reference>
<dbReference type="EMBL" id="CP080467">
    <property type="protein sequence ID" value="UNO50918.1"/>
    <property type="molecule type" value="Genomic_DNA"/>
</dbReference>
<dbReference type="InterPro" id="IPR000014">
    <property type="entry name" value="PAS"/>
</dbReference>
<protein>
    <submittedName>
        <fullName evidence="2">PAS domain S-box protein</fullName>
    </submittedName>
</protein>
<evidence type="ECO:0000313" key="2">
    <source>
        <dbReference type="EMBL" id="UNO50918.1"/>
    </source>
</evidence>
<name>A0A9E7CXI0_ALIAG</name>
<dbReference type="KEGG" id="aaco:K1I37_15855"/>
<keyword evidence="3" id="KW-1185">Reference proteome</keyword>
<dbReference type="SUPFAM" id="SSF55785">
    <property type="entry name" value="PYP-like sensor domain (PAS domain)"/>
    <property type="match status" value="1"/>
</dbReference>
<dbReference type="InterPro" id="IPR013655">
    <property type="entry name" value="PAS_fold_3"/>
</dbReference>
<dbReference type="InterPro" id="IPR035965">
    <property type="entry name" value="PAS-like_dom_sf"/>
</dbReference>
<organism evidence="2 3">
    <name type="scientific">Alicyclobacillus acidoterrestris (strain ATCC 49025 / DSM 3922 / CIP 106132 / NCIMB 13137 / GD3B)</name>
    <dbReference type="NCBI Taxonomy" id="1356854"/>
    <lineage>
        <taxon>Bacteria</taxon>
        <taxon>Bacillati</taxon>
        <taxon>Bacillota</taxon>
        <taxon>Bacilli</taxon>
        <taxon>Bacillales</taxon>
        <taxon>Alicyclobacillaceae</taxon>
        <taxon>Alicyclobacillus</taxon>
    </lineage>
</organism>
<dbReference type="PROSITE" id="PS50112">
    <property type="entry name" value="PAS"/>
    <property type="match status" value="1"/>
</dbReference>
<dbReference type="AlphaFoldDB" id="A0A9E7CXI0"/>
<dbReference type="CDD" id="cd00130">
    <property type="entry name" value="PAS"/>
    <property type="match status" value="1"/>
</dbReference>
<gene>
    <name evidence="2" type="ORF">K1I37_15855</name>
</gene>
<dbReference type="SMART" id="SM00091">
    <property type="entry name" value="PAS"/>
    <property type="match status" value="1"/>
</dbReference>
<dbReference type="Proteomes" id="UP000829401">
    <property type="component" value="Chromosome"/>
</dbReference>
<evidence type="ECO:0000259" key="1">
    <source>
        <dbReference type="PROSITE" id="PS50112"/>
    </source>
</evidence>
<feature type="domain" description="PAS" evidence="1">
    <location>
        <begin position="8"/>
        <end position="78"/>
    </location>
</feature>
<dbReference type="Pfam" id="PF08447">
    <property type="entry name" value="PAS_3"/>
    <property type="match status" value="1"/>
</dbReference>
<evidence type="ECO:0000313" key="3">
    <source>
        <dbReference type="Proteomes" id="UP000829401"/>
    </source>
</evidence>
<dbReference type="NCBIfam" id="TIGR00229">
    <property type="entry name" value="sensory_box"/>
    <property type="match status" value="1"/>
</dbReference>
<proteinExistence type="predicted"/>
<sequence length="113" mass="13121">MQSELDRTKKLFEIISENSQDIISYSYPDGTFGYVSPSVKQLLGYTPEELVGQPNKMIFHDDDIPYLLDVTQRIFAGENVPRFTARVRCKNGDFRWYETTLNIVRDDHGKVLQ</sequence>
<dbReference type="Gene3D" id="3.30.450.20">
    <property type="entry name" value="PAS domain"/>
    <property type="match status" value="1"/>
</dbReference>